<evidence type="ECO:0000313" key="5">
    <source>
        <dbReference type="EMBL" id="VAW83515.1"/>
    </source>
</evidence>
<dbReference type="InterPro" id="IPR004511">
    <property type="entry name" value="PAPS/APS_Rdtase"/>
</dbReference>
<organism evidence="5">
    <name type="scientific">hydrothermal vent metagenome</name>
    <dbReference type="NCBI Taxonomy" id="652676"/>
    <lineage>
        <taxon>unclassified sequences</taxon>
        <taxon>metagenomes</taxon>
        <taxon>ecological metagenomes</taxon>
    </lineage>
</organism>
<dbReference type="AlphaFoldDB" id="A0A3B0YRJ6"/>
<name>A0A3B0YRJ6_9ZZZZ</name>
<dbReference type="GO" id="GO:0004604">
    <property type="term" value="F:phosphoadenylyl-sulfate reductase (thioredoxin) activity"/>
    <property type="evidence" value="ECO:0007669"/>
    <property type="project" value="UniProtKB-EC"/>
</dbReference>
<dbReference type="PANTHER" id="PTHR46509">
    <property type="entry name" value="PHOSPHOADENOSINE PHOSPHOSULFATE REDUCTASE"/>
    <property type="match status" value="1"/>
</dbReference>
<dbReference type="Gene3D" id="3.40.50.620">
    <property type="entry name" value="HUPs"/>
    <property type="match status" value="1"/>
</dbReference>
<comment type="pathway">
    <text evidence="3">Sulfur metabolism; hydrogen sulfide biosynthesis; sulfite from sulfate.</text>
</comment>
<feature type="domain" description="Phosphoadenosine phosphosulphate reductase" evidence="4">
    <location>
        <begin position="61"/>
        <end position="227"/>
    </location>
</feature>
<proteinExistence type="inferred from homology"/>
<gene>
    <name evidence="5" type="ORF">MNBD_GAMMA16-251</name>
</gene>
<dbReference type="HAMAP" id="MF_00063">
    <property type="entry name" value="CysH"/>
    <property type="match status" value="1"/>
</dbReference>
<accession>A0A3B0YRJ6</accession>
<evidence type="ECO:0000256" key="3">
    <source>
        <dbReference type="ARBA" id="ARBA00024327"/>
    </source>
</evidence>
<dbReference type="EC" id="1.8.4.8" evidence="5"/>
<comment type="similarity">
    <text evidence="1">Belongs to the PAPS reductase family. CysH subfamily.</text>
</comment>
<evidence type="ECO:0000259" key="4">
    <source>
        <dbReference type="Pfam" id="PF01507"/>
    </source>
</evidence>
<dbReference type="NCBIfam" id="NF002537">
    <property type="entry name" value="PRK02090.1"/>
    <property type="match status" value="1"/>
</dbReference>
<protein>
    <submittedName>
        <fullName evidence="5">Phosphoadenylyl-sulfate reductase [thioredoxin]</fullName>
        <ecNumber evidence="5">1.8.4.8</ecNumber>
    </submittedName>
</protein>
<sequence length="247" mass="28228">MQPPSSSPDKSTGNAVDAISTVSNSAGLDSASIAELNDKYHSLTIEERLKQLYRDFSQEQVMLTSSFAATSAFLLHVFSRLAPEQQVFFIDTGYHFSQTLEYKKKLTDLYNLKVVDIRAETWKHDFTSKDQTWQSDPNFCCSINKVEPLYEIKKDYDIWVSGLMRWQSAHRASLDIFEERNGIIKFYPLLDVSKEEREAYIKDHNLPFHPLVAQGYSSIGCSHCTKPGDDRSGRWNNSPKTECGLHL</sequence>
<evidence type="ECO:0000256" key="2">
    <source>
        <dbReference type="ARBA" id="ARBA00023002"/>
    </source>
</evidence>
<dbReference type="PIRSF" id="PIRSF000857">
    <property type="entry name" value="PAPS_reductase"/>
    <property type="match status" value="1"/>
</dbReference>
<dbReference type="PANTHER" id="PTHR46509:SF1">
    <property type="entry name" value="PHOSPHOADENOSINE PHOSPHOSULFATE REDUCTASE"/>
    <property type="match status" value="1"/>
</dbReference>
<dbReference type="Pfam" id="PF01507">
    <property type="entry name" value="PAPS_reduct"/>
    <property type="match status" value="1"/>
</dbReference>
<evidence type="ECO:0000256" key="1">
    <source>
        <dbReference type="ARBA" id="ARBA00009732"/>
    </source>
</evidence>
<keyword evidence="2 5" id="KW-0560">Oxidoreductase</keyword>
<dbReference type="GO" id="GO:0019379">
    <property type="term" value="P:sulfate assimilation, phosphoadenylyl sulfate reduction by phosphoadenylyl-sulfate reductase (thioredoxin)"/>
    <property type="evidence" value="ECO:0007669"/>
    <property type="project" value="InterPro"/>
</dbReference>
<dbReference type="GO" id="GO:0005737">
    <property type="term" value="C:cytoplasm"/>
    <property type="evidence" value="ECO:0007669"/>
    <property type="project" value="TreeGrafter"/>
</dbReference>
<dbReference type="InterPro" id="IPR014729">
    <property type="entry name" value="Rossmann-like_a/b/a_fold"/>
</dbReference>
<reference evidence="5" key="1">
    <citation type="submission" date="2018-06" db="EMBL/GenBank/DDBJ databases">
        <authorList>
            <person name="Zhirakovskaya E."/>
        </authorList>
    </citation>
    <scope>NUCLEOTIDE SEQUENCE</scope>
</reference>
<dbReference type="InterPro" id="IPR002500">
    <property type="entry name" value="PAPS_reduct_dom"/>
</dbReference>
<dbReference type="EMBL" id="UOFO01000008">
    <property type="protein sequence ID" value="VAW83515.1"/>
    <property type="molecule type" value="Genomic_DNA"/>
</dbReference>
<dbReference type="SUPFAM" id="SSF52402">
    <property type="entry name" value="Adenine nucleotide alpha hydrolases-like"/>
    <property type="match status" value="1"/>
</dbReference>